<dbReference type="AlphaFoldDB" id="A0A1G2GS74"/>
<evidence type="ECO:0000313" key="2">
    <source>
        <dbReference type="Proteomes" id="UP000179106"/>
    </source>
</evidence>
<reference evidence="1 2" key="1">
    <citation type="journal article" date="2016" name="Nat. Commun.">
        <title>Thousands of microbial genomes shed light on interconnected biogeochemical processes in an aquifer system.</title>
        <authorList>
            <person name="Anantharaman K."/>
            <person name="Brown C.T."/>
            <person name="Hug L.A."/>
            <person name="Sharon I."/>
            <person name="Castelle C.J."/>
            <person name="Probst A.J."/>
            <person name="Thomas B.C."/>
            <person name="Singh A."/>
            <person name="Wilkins M.J."/>
            <person name="Karaoz U."/>
            <person name="Brodie E.L."/>
            <person name="Williams K.H."/>
            <person name="Hubbard S.S."/>
            <person name="Banfield J.F."/>
        </authorList>
    </citation>
    <scope>NUCLEOTIDE SEQUENCE [LARGE SCALE GENOMIC DNA]</scope>
</reference>
<organism evidence="1 2">
    <name type="scientific">Candidatus Ryanbacteria bacterium RIFCSPLOWO2_01_FULL_48_26</name>
    <dbReference type="NCBI Taxonomy" id="1802126"/>
    <lineage>
        <taxon>Bacteria</taxon>
        <taxon>Candidatus Ryaniibacteriota</taxon>
    </lineage>
</organism>
<dbReference type="Proteomes" id="UP000179106">
    <property type="component" value="Unassembled WGS sequence"/>
</dbReference>
<proteinExistence type="predicted"/>
<sequence length="166" mass="18621">MLEKIMRRMDDETFILEVGSELHHDFAKLAKHIQDDIDAEAPCLTTFMLACVHGYGPLAAGGWGLMLVYLKRAAEAEEATKAWLKEHMRVLTGKLCDSEIRVFKKNPALFAKIGREIIDAHCPRFKYVLCALKDSGEIGCVMGALSTLALFVRLWGSEPPYETFSE</sequence>
<comment type="caution">
    <text evidence="1">The sequence shown here is derived from an EMBL/GenBank/DDBJ whole genome shotgun (WGS) entry which is preliminary data.</text>
</comment>
<gene>
    <name evidence="1" type="ORF">A3B25_00790</name>
</gene>
<name>A0A1G2GS74_9BACT</name>
<accession>A0A1G2GS74</accession>
<dbReference type="EMBL" id="MHNW01000035">
    <property type="protein sequence ID" value="OGZ52980.1"/>
    <property type="molecule type" value="Genomic_DNA"/>
</dbReference>
<evidence type="ECO:0000313" key="1">
    <source>
        <dbReference type="EMBL" id="OGZ52980.1"/>
    </source>
</evidence>
<protein>
    <submittedName>
        <fullName evidence="1">Uncharacterized protein</fullName>
    </submittedName>
</protein>